<dbReference type="OrthoDB" id="10062838at2759"/>
<dbReference type="RefSeq" id="XP_020009354.1">
    <property type="nucleotide sequence ID" value="XM_020153765.1"/>
</dbReference>
<proteinExistence type="predicted"/>
<gene>
    <name evidence="2" type="primary">LOC109678052</name>
</gene>
<feature type="region of interest" description="Disordered" evidence="1">
    <location>
        <begin position="108"/>
        <end position="207"/>
    </location>
</feature>
<name>A0A8B7TNR1_CASCN</name>
<evidence type="ECO:0000256" key="1">
    <source>
        <dbReference type="SAM" id="MobiDB-lite"/>
    </source>
</evidence>
<protein>
    <submittedName>
        <fullName evidence="2">Collagen alpha-1(I) chain-like</fullName>
    </submittedName>
</protein>
<reference evidence="2" key="1">
    <citation type="submission" date="2025-08" db="UniProtKB">
        <authorList>
            <consortium name="RefSeq"/>
        </authorList>
    </citation>
    <scope>IDENTIFICATION</scope>
    <source>
        <tissue evidence="2">Leukocyte</tissue>
    </source>
</reference>
<sequence>MTAVPFSLYFFMPSMRNNLSRKGFEIQALTRSGRIATRHRGGGERALSPGFRGGVGRGGARTRGAGGDRGAGGRGSGRSALAWWVRAGPAPPRPPAQVPRSALLGALSRLRRPRPRPRCARAAAAAAAGGRRGARSCSAAGSLQRARRTGQESPRSAARPPRAPRRRGARGPVAGAHGRPARRTLVGQRRVPLAPAPPAAAGSSGPWPLRLSLGAPGRTLPLPMGIREFPGGSPRGKSIAIGMRSPDVSPRRLSDISPQLRQLKYLVVDEAIKEDLKWSRSVEDLTSGPAGLTSIEERILRITGYYGYQPWAASYKSKTPHLPAPTTFPCPPGHPCHCQGSLGSAQPRSSARFRLLAGLQLW</sequence>
<feature type="compositionally biased region" description="Low complexity" evidence="1">
    <location>
        <begin position="120"/>
        <end position="143"/>
    </location>
</feature>
<feature type="compositionally biased region" description="Gly residues" evidence="1">
    <location>
        <begin position="51"/>
        <end position="76"/>
    </location>
</feature>
<accession>A0A8B7TNR1</accession>
<dbReference type="AlphaFoldDB" id="A0A8B7TNR1"/>
<feature type="region of interest" description="Disordered" evidence="1">
    <location>
        <begin position="38"/>
        <end position="77"/>
    </location>
</feature>
<feature type="compositionally biased region" description="Basic residues" evidence="1">
    <location>
        <begin position="109"/>
        <end position="119"/>
    </location>
</feature>
<dbReference type="KEGG" id="ccan:109678052"/>
<organism evidence="2">
    <name type="scientific">Castor canadensis</name>
    <name type="common">American beaver</name>
    <dbReference type="NCBI Taxonomy" id="51338"/>
    <lineage>
        <taxon>Eukaryota</taxon>
        <taxon>Metazoa</taxon>
        <taxon>Chordata</taxon>
        <taxon>Craniata</taxon>
        <taxon>Vertebrata</taxon>
        <taxon>Euteleostomi</taxon>
        <taxon>Mammalia</taxon>
        <taxon>Eutheria</taxon>
        <taxon>Euarchontoglires</taxon>
        <taxon>Glires</taxon>
        <taxon>Rodentia</taxon>
        <taxon>Castorimorpha</taxon>
        <taxon>Castoridae</taxon>
        <taxon>Castor</taxon>
    </lineage>
</organism>
<evidence type="ECO:0000313" key="2">
    <source>
        <dbReference type="RefSeq" id="XP_020009354.1"/>
    </source>
</evidence>